<dbReference type="Pfam" id="PF00932">
    <property type="entry name" value="LTD"/>
    <property type="match status" value="1"/>
</dbReference>
<name>A0ABQ6HCT6_9GAMM</name>
<sequence length="851" mass="92049">MKSQLAIVLASLMPLSSHAELFISEYIEGSGYNKALEIYNPSQSNVDLSAYQFKLFQNSNNTPSYTINLSGNIAPGGTYVVAHQDISDDSQVDLLVNNLQHNGNDTIVLYKNDVVIDSIGKIAEGINWSNNGVTTKDRSLVRKSDIANGDSNPNDAFDPSIEWESFPKNTLVNLGSHNFNGVIDDNDGNDNGGDTDNGSGGDNNSDNAASCGDATTLIADIQGESSSTPRNGETVWVEGIVTISLQASGYNGFYLQDLPTNTDSLATTSNGIFVYHPADNVTQGSHIRFQAKAGEYNNQTQLSNVSELTVCQASIDLPAPVAMSLPMLDSEREAFEGMLITLPQDMFVTDTYNYGRYGQIGLATERLYNPTQIVSPGEESNQVASLNDSKTVYLDDLSTEQNPSSLPYPAPEMTPNNPLRSGNTVQNITGVLAYSFGNWVVLPISDVNVIQTNPRTAEPVLAAEGNLRVASFNVLNYFNGNGQGSGFPTARGADTSTEFDRQRDKIINAISALDADIIGLMEIENDGYDQYSAIADLVNGLNDSLSTNQYSFVAPSVAKIGTDEIAVGIIYNHDVVSSAGSAQILDSSNSVKDDANNPLFIDNKNRPVLTQTFTLLENGQSIAVAVAHFKSKGGSCDSINDPDTGDGQGSCNITRTKAAQATAAFLQSNFADTPTILIGDLNAYAKEDPLTALNAEGFNDVFTALEKTQVYSYIFGGALGQLDHALANSALMPSIIDAQFWPINADEPRVLDYNIEYQSADAQAKFYANDAFRSSEHDPVIIEIQLNAPEVFGDFDGDQDIDRNDVSMFYQMLRRQEITDMRYDFNSDGLLNTRDVRGLMGLCTYNRCASQ</sequence>
<evidence type="ECO:0000256" key="1">
    <source>
        <dbReference type="SAM" id="MobiDB-lite"/>
    </source>
</evidence>
<dbReference type="Gene3D" id="3.60.10.10">
    <property type="entry name" value="Endonuclease/exonuclease/phosphatase"/>
    <property type="match status" value="1"/>
</dbReference>
<feature type="chain" id="PRO_5045512800" description="LTD domain-containing protein" evidence="2">
    <location>
        <begin position="20"/>
        <end position="851"/>
    </location>
</feature>
<feature type="compositionally biased region" description="Low complexity" evidence="1">
    <location>
        <begin position="192"/>
        <end position="207"/>
    </location>
</feature>
<evidence type="ECO:0000313" key="4">
    <source>
        <dbReference type="EMBL" id="GLX85359.1"/>
    </source>
</evidence>
<accession>A0ABQ6HCT6</accession>
<dbReference type="PROSITE" id="PS51841">
    <property type="entry name" value="LTD"/>
    <property type="match status" value="1"/>
</dbReference>
<dbReference type="InterPro" id="IPR047971">
    <property type="entry name" value="ExeM-like"/>
</dbReference>
<proteinExistence type="predicted"/>
<dbReference type="InterPro" id="IPR036691">
    <property type="entry name" value="Endo/exonu/phosph_ase_sf"/>
</dbReference>
<dbReference type="InterPro" id="IPR018247">
    <property type="entry name" value="EF_Hand_1_Ca_BS"/>
</dbReference>
<dbReference type="PANTHER" id="PTHR42834:SF1">
    <property type="entry name" value="ENDONUCLEASE_EXONUCLEASE_PHOSPHATASE FAMILY PROTEIN (AFU_ORTHOLOGUE AFUA_3G09210)"/>
    <property type="match status" value="1"/>
</dbReference>
<feature type="signal peptide" evidence="2">
    <location>
        <begin position="1"/>
        <end position="19"/>
    </location>
</feature>
<dbReference type="InterPro" id="IPR001322">
    <property type="entry name" value="Lamin_tail_dom"/>
</dbReference>
<protein>
    <recommendedName>
        <fullName evidence="3">LTD domain-containing protein</fullName>
    </recommendedName>
</protein>
<dbReference type="SUPFAM" id="SSF56219">
    <property type="entry name" value="DNase I-like"/>
    <property type="match status" value="1"/>
</dbReference>
<gene>
    <name evidence="4" type="primary">exeS</name>
    <name evidence="4" type="ORF">tloyanaT_16110</name>
</gene>
<dbReference type="EMBL" id="BSSV01000003">
    <property type="protein sequence ID" value="GLX85359.1"/>
    <property type="molecule type" value="Genomic_DNA"/>
</dbReference>
<feature type="domain" description="LTD" evidence="3">
    <location>
        <begin position="11"/>
        <end position="144"/>
    </location>
</feature>
<reference evidence="4 5" key="1">
    <citation type="submission" date="2023-03" db="EMBL/GenBank/DDBJ databases">
        <title>Thalassotalea loyana LMG 22536T draft genome sequence.</title>
        <authorList>
            <person name="Sawabe T."/>
        </authorList>
    </citation>
    <scope>NUCLEOTIDE SEQUENCE [LARGE SCALE GENOMIC DNA]</scope>
    <source>
        <strain evidence="4 5">LMG 22536</strain>
    </source>
</reference>
<dbReference type="Gene3D" id="1.10.1330.10">
    <property type="entry name" value="Dockerin domain"/>
    <property type="match status" value="1"/>
</dbReference>
<evidence type="ECO:0000313" key="5">
    <source>
        <dbReference type="Proteomes" id="UP001157134"/>
    </source>
</evidence>
<dbReference type="SUPFAM" id="SSF63446">
    <property type="entry name" value="Type I dockerin domain"/>
    <property type="match status" value="1"/>
</dbReference>
<comment type="caution">
    <text evidence="4">The sequence shown here is derived from an EMBL/GenBank/DDBJ whole genome shotgun (WGS) entry which is preliminary data.</text>
</comment>
<organism evidence="4 5">
    <name type="scientific">Thalassotalea loyana</name>
    <dbReference type="NCBI Taxonomy" id="280483"/>
    <lineage>
        <taxon>Bacteria</taxon>
        <taxon>Pseudomonadati</taxon>
        <taxon>Pseudomonadota</taxon>
        <taxon>Gammaproteobacteria</taxon>
        <taxon>Alteromonadales</taxon>
        <taxon>Colwelliaceae</taxon>
        <taxon>Thalassotalea</taxon>
    </lineage>
</organism>
<keyword evidence="2" id="KW-0732">Signal</keyword>
<dbReference type="Proteomes" id="UP001157134">
    <property type="component" value="Unassembled WGS sequence"/>
</dbReference>
<dbReference type="PANTHER" id="PTHR42834">
    <property type="entry name" value="ENDONUCLEASE/EXONUCLEASE/PHOSPHATASE FAMILY PROTEIN (AFU_ORTHOLOGUE AFUA_3G09210)"/>
    <property type="match status" value="1"/>
</dbReference>
<evidence type="ECO:0000256" key="2">
    <source>
        <dbReference type="SAM" id="SignalP"/>
    </source>
</evidence>
<dbReference type="Pfam" id="PF03372">
    <property type="entry name" value="Exo_endo_phos"/>
    <property type="match status" value="1"/>
</dbReference>
<dbReference type="RefSeq" id="WP_284297387.1">
    <property type="nucleotide sequence ID" value="NZ_BSSV01000003.1"/>
</dbReference>
<dbReference type="NCBIfam" id="NF033681">
    <property type="entry name" value="ExeM_NucH_DNase"/>
    <property type="match status" value="1"/>
</dbReference>
<dbReference type="InterPro" id="IPR005135">
    <property type="entry name" value="Endo/exonuclease/phosphatase"/>
</dbReference>
<dbReference type="InterPro" id="IPR036415">
    <property type="entry name" value="Lamin_tail_dom_sf"/>
</dbReference>
<dbReference type="InterPro" id="IPR036439">
    <property type="entry name" value="Dockerin_dom_sf"/>
</dbReference>
<dbReference type="SUPFAM" id="SSF74853">
    <property type="entry name" value="Lamin A/C globular tail domain"/>
    <property type="match status" value="1"/>
</dbReference>
<dbReference type="PROSITE" id="PS00018">
    <property type="entry name" value="EF_HAND_1"/>
    <property type="match status" value="2"/>
</dbReference>
<dbReference type="CDD" id="cd04486">
    <property type="entry name" value="YhcR_OBF_like"/>
    <property type="match status" value="1"/>
</dbReference>
<evidence type="ECO:0000259" key="3">
    <source>
        <dbReference type="PROSITE" id="PS51841"/>
    </source>
</evidence>
<keyword evidence="5" id="KW-1185">Reference proteome</keyword>
<dbReference type="CDD" id="cd10283">
    <property type="entry name" value="MnuA_DNase1-like"/>
    <property type="match status" value="1"/>
</dbReference>
<feature type="region of interest" description="Disordered" evidence="1">
    <location>
        <begin position="182"/>
        <end position="211"/>
    </location>
</feature>